<name>A0A239WYW2_STRAI</name>
<keyword evidence="1" id="KW-0808">Transferase</keyword>
<dbReference type="SUPFAM" id="SSF55729">
    <property type="entry name" value="Acyl-CoA N-acyltransferases (Nat)"/>
    <property type="match status" value="1"/>
</dbReference>
<keyword evidence="2" id="KW-0012">Acyltransferase</keyword>
<accession>A0A239WYW2</accession>
<sequence>MHIRPIVANDNEQMATIIRKSLKAVGLDKPGTAYFDPSLDRLAETYVSDERSAYFVLEDQGKIMGGAGFALLSDDICELQKLYVSETIRGQGWGRRLTETVIAEARAAGFKQLYLETTDVLAQAVFLYEALGFKVLDEPLANDNGHHAMTIWMVKDLKGSSAEKGHFKPCRTKRKSDLVNLGDNKK</sequence>
<evidence type="ECO:0000256" key="2">
    <source>
        <dbReference type="ARBA" id="ARBA00023315"/>
    </source>
</evidence>
<dbReference type="OrthoDB" id="5419426at2"/>
<dbReference type="Gene3D" id="3.40.630.30">
    <property type="match status" value="1"/>
</dbReference>
<evidence type="ECO:0000313" key="5">
    <source>
        <dbReference type="Proteomes" id="UP000215144"/>
    </source>
</evidence>
<proteinExistence type="predicted"/>
<dbReference type="InterPro" id="IPR000182">
    <property type="entry name" value="GNAT_dom"/>
</dbReference>
<gene>
    <name evidence="4" type="ORF">SAMEA4504048_00906</name>
</gene>
<dbReference type="InterPro" id="IPR016181">
    <property type="entry name" value="Acyl_CoA_acyltransferase"/>
</dbReference>
<protein>
    <submittedName>
        <fullName evidence="4">MarR family transcriptional regulator</fullName>
    </submittedName>
</protein>
<feature type="domain" description="N-acetyltransferase" evidence="3">
    <location>
        <begin position="1"/>
        <end position="158"/>
    </location>
</feature>
<evidence type="ECO:0000256" key="1">
    <source>
        <dbReference type="ARBA" id="ARBA00022679"/>
    </source>
</evidence>
<reference evidence="4 5" key="1">
    <citation type="submission" date="2017-06" db="EMBL/GenBank/DDBJ databases">
        <authorList>
            <consortium name="Pathogen Informatics"/>
        </authorList>
    </citation>
    <scope>NUCLEOTIDE SEQUENCE [LARGE SCALE GENOMIC DNA]</scope>
    <source>
        <strain evidence="4 5">NCTC11291</strain>
    </source>
</reference>
<evidence type="ECO:0000313" key="4">
    <source>
        <dbReference type="EMBL" id="SNV39008.1"/>
    </source>
</evidence>
<dbReference type="InterPro" id="IPR050832">
    <property type="entry name" value="Bact_Acetyltransf"/>
</dbReference>
<dbReference type="RefSeq" id="WP_095122304.1">
    <property type="nucleotide sequence ID" value="NZ_LT906454.1"/>
</dbReference>
<dbReference type="Proteomes" id="UP000215144">
    <property type="component" value="Chromosome 1"/>
</dbReference>
<dbReference type="PANTHER" id="PTHR43877">
    <property type="entry name" value="AMINOALKYLPHOSPHONATE N-ACETYLTRANSFERASE-RELATED-RELATED"/>
    <property type="match status" value="1"/>
</dbReference>
<dbReference type="GO" id="GO:0016747">
    <property type="term" value="F:acyltransferase activity, transferring groups other than amino-acyl groups"/>
    <property type="evidence" value="ECO:0007669"/>
    <property type="project" value="InterPro"/>
</dbReference>
<dbReference type="KEGG" id="saco:SAME_00906"/>
<evidence type="ECO:0000259" key="3">
    <source>
        <dbReference type="PROSITE" id="PS51186"/>
    </source>
</evidence>
<organism evidence="4 5">
    <name type="scientific">Streptococcus acidominimus</name>
    <dbReference type="NCBI Taxonomy" id="1326"/>
    <lineage>
        <taxon>Bacteria</taxon>
        <taxon>Bacillati</taxon>
        <taxon>Bacillota</taxon>
        <taxon>Bacilli</taxon>
        <taxon>Lactobacillales</taxon>
        <taxon>Streptococcaceae</taxon>
        <taxon>Streptococcus</taxon>
    </lineage>
</organism>
<dbReference type="Pfam" id="PF00583">
    <property type="entry name" value="Acetyltransf_1"/>
    <property type="match status" value="1"/>
</dbReference>
<dbReference type="CDD" id="cd04301">
    <property type="entry name" value="NAT_SF"/>
    <property type="match status" value="1"/>
</dbReference>
<dbReference type="AlphaFoldDB" id="A0A239WYW2"/>
<dbReference type="PROSITE" id="PS51186">
    <property type="entry name" value="GNAT"/>
    <property type="match status" value="1"/>
</dbReference>
<dbReference type="EMBL" id="LT906454">
    <property type="protein sequence ID" value="SNV39008.1"/>
    <property type="molecule type" value="Genomic_DNA"/>
</dbReference>